<gene>
    <name evidence="1" type="ORF">A2140_04785</name>
</gene>
<proteinExistence type="predicted"/>
<dbReference type="EMBL" id="MFSQ01000004">
    <property type="protein sequence ID" value="OGI41642.1"/>
    <property type="molecule type" value="Genomic_DNA"/>
</dbReference>
<dbReference type="InterPro" id="IPR036388">
    <property type="entry name" value="WH-like_DNA-bd_sf"/>
</dbReference>
<evidence type="ECO:0000313" key="2">
    <source>
        <dbReference type="Proteomes" id="UP000178379"/>
    </source>
</evidence>
<dbReference type="AlphaFoldDB" id="A0A1F6T950"/>
<reference evidence="1 2" key="1">
    <citation type="journal article" date="2016" name="Nat. Commun.">
        <title>Thousands of microbial genomes shed light on interconnected biogeochemical processes in an aquifer system.</title>
        <authorList>
            <person name="Anantharaman K."/>
            <person name="Brown C.T."/>
            <person name="Hug L.A."/>
            <person name="Sharon I."/>
            <person name="Castelle C.J."/>
            <person name="Probst A.J."/>
            <person name="Thomas B.C."/>
            <person name="Singh A."/>
            <person name="Wilkins M.J."/>
            <person name="Karaoz U."/>
            <person name="Brodie E.L."/>
            <person name="Williams K.H."/>
            <person name="Hubbard S.S."/>
            <person name="Banfield J.F."/>
        </authorList>
    </citation>
    <scope>NUCLEOTIDE SEQUENCE [LARGE SCALE GENOMIC DNA]</scope>
</reference>
<dbReference type="InterPro" id="IPR007367">
    <property type="entry name" value="DUF433"/>
</dbReference>
<accession>A0A1F6T950</accession>
<dbReference type="Proteomes" id="UP000178379">
    <property type="component" value="Unassembled WGS sequence"/>
</dbReference>
<dbReference type="Gene3D" id="1.10.10.10">
    <property type="entry name" value="Winged helix-like DNA-binding domain superfamily/Winged helix DNA-binding domain"/>
    <property type="match status" value="1"/>
</dbReference>
<name>A0A1F6T950_9PROT</name>
<dbReference type="STRING" id="1817756.A2140_04785"/>
<evidence type="ECO:0008006" key="3">
    <source>
        <dbReference type="Google" id="ProtNLM"/>
    </source>
</evidence>
<dbReference type="InterPro" id="IPR009057">
    <property type="entry name" value="Homeodomain-like_sf"/>
</dbReference>
<dbReference type="Pfam" id="PF04255">
    <property type="entry name" value="DUF433"/>
    <property type="match status" value="1"/>
</dbReference>
<dbReference type="SUPFAM" id="SSF46689">
    <property type="entry name" value="Homeodomain-like"/>
    <property type="match status" value="1"/>
</dbReference>
<sequence length="72" mass="7986">MIDWTSCPAVERDPERVSGAWVFRGTRVPVTALFQNLEDGAQISDFIAWFPGVTLEQVRAVLEHAARSLEAA</sequence>
<evidence type="ECO:0000313" key="1">
    <source>
        <dbReference type="EMBL" id="OGI41642.1"/>
    </source>
</evidence>
<protein>
    <recommendedName>
        <fullName evidence="3">DUF433 domain-containing protein</fullName>
    </recommendedName>
</protein>
<comment type="caution">
    <text evidence="1">The sequence shown here is derived from an EMBL/GenBank/DDBJ whole genome shotgun (WGS) entry which is preliminary data.</text>
</comment>
<organism evidence="1 2">
    <name type="scientific">Candidatus Muproteobacteria bacterium RBG_16_62_13</name>
    <dbReference type="NCBI Taxonomy" id="1817756"/>
    <lineage>
        <taxon>Bacteria</taxon>
        <taxon>Pseudomonadati</taxon>
        <taxon>Pseudomonadota</taxon>
        <taxon>Candidatus Muproteobacteria</taxon>
    </lineage>
</organism>